<gene>
    <name evidence="1" type="ORF">L6452_10073</name>
</gene>
<reference evidence="2" key="1">
    <citation type="journal article" date="2022" name="Mol. Ecol. Resour.">
        <title>The genomes of chicory, endive, great burdock and yacon provide insights into Asteraceae palaeo-polyploidization history and plant inulin production.</title>
        <authorList>
            <person name="Fan W."/>
            <person name="Wang S."/>
            <person name="Wang H."/>
            <person name="Wang A."/>
            <person name="Jiang F."/>
            <person name="Liu H."/>
            <person name="Zhao H."/>
            <person name="Xu D."/>
            <person name="Zhang Y."/>
        </authorList>
    </citation>
    <scope>NUCLEOTIDE SEQUENCE [LARGE SCALE GENOMIC DNA]</scope>
    <source>
        <strain evidence="2">cv. Niubang</strain>
    </source>
</reference>
<accession>A0ACB9DMK2</accession>
<reference evidence="1 2" key="2">
    <citation type="journal article" date="2022" name="Mol. Ecol. Resour.">
        <title>The genomes of chicory, endive, great burdock and yacon provide insights into Asteraceae paleo-polyploidization history and plant inulin production.</title>
        <authorList>
            <person name="Fan W."/>
            <person name="Wang S."/>
            <person name="Wang H."/>
            <person name="Wang A."/>
            <person name="Jiang F."/>
            <person name="Liu H."/>
            <person name="Zhao H."/>
            <person name="Xu D."/>
            <person name="Zhang Y."/>
        </authorList>
    </citation>
    <scope>NUCLEOTIDE SEQUENCE [LARGE SCALE GENOMIC DNA]</scope>
    <source>
        <strain evidence="2">cv. Niubang</strain>
    </source>
</reference>
<dbReference type="EMBL" id="CM042049">
    <property type="protein sequence ID" value="KAI3747573.1"/>
    <property type="molecule type" value="Genomic_DNA"/>
</dbReference>
<protein>
    <submittedName>
        <fullName evidence="1">Uncharacterized protein</fullName>
    </submittedName>
</protein>
<proteinExistence type="predicted"/>
<evidence type="ECO:0000313" key="2">
    <source>
        <dbReference type="Proteomes" id="UP001055879"/>
    </source>
</evidence>
<evidence type="ECO:0000313" key="1">
    <source>
        <dbReference type="EMBL" id="KAI3747573.1"/>
    </source>
</evidence>
<sequence length="77" mass="8953">MDAWIQIDVLGFGKEWTLYSLESIALSSFRPSISTHYLQKTGNIETSTCNPHHRQLLLVQRLYCYANFPGFLYLLEL</sequence>
<organism evidence="1 2">
    <name type="scientific">Arctium lappa</name>
    <name type="common">Greater burdock</name>
    <name type="synonym">Lappa major</name>
    <dbReference type="NCBI Taxonomy" id="4217"/>
    <lineage>
        <taxon>Eukaryota</taxon>
        <taxon>Viridiplantae</taxon>
        <taxon>Streptophyta</taxon>
        <taxon>Embryophyta</taxon>
        <taxon>Tracheophyta</taxon>
        <taxon>Spermatophyta</taxon>
        <taxon>Magnoliopsida</taxon>
        <taxon>eudicotyledons</taxon>
        <taxon>Gunneridae</taxon>
        <taxon>Pentapetalae</taxon>
        <taxon>asterids</taxon>
        <taxon>campanulids</taxon>
        <taxon>Asterales</taxon>
        <taxon>Asteraceae</taxon>
        <taxon>Carduoideae</taxon>
        <taxon>Cardueae</taxon>
        <taxon>Arctiinae</taxon>
        <taxon>Arctium</taxon>
    </lineage>
</organism>
<keyword evidence="2" id="KW-1185">Reference proteome</keyword>
<comment type="caution">
    <text evidence="1">The sequence shown here is derived from an EMBL/GenBank/DDBJ whole genome shotgun (WGS) entry which is preliminary data.</text>
</comment>
<name>A0ACB9DMK2_ARCLA</name>
<dbReference type="Proteomes" id="UP001055879">
    <property type="component" value="Linkage Group LG03"/>
</dbReference>